<dbReference type="EMBL" id="CP027666">
    <property type="protein sequence ID" value="AVO34648.1"/>
    <property type="molecule type" value="Genomic_DNA"/>
</dbReference>
<dbReference type="RefSeq" id="WP_106703200.1">
    <property type="nucleotide sequence ID" value="NZ_CP027666.1"/>
</dbReference>
<dbReference type="OrthoDB" id="8654508at2"/>
<sequence>MELLPLLVLVFIVFAVFRAREQARRIALLGSVLGQYRIEQLMENLTEGYLRWVGEADPDRRTQIWGTLQDTEQALASQFGRFAADFAKVPAPLAQFGKLPFAIPWAQQLLPRDRLIDARRLFELHARAIQTLAVNADGLAPKDKAFTMTAELYLMQHSCHWFCRSRPVASARLLARHHSSYEQVLAAVSPSTRRAYEALVR</sequence>
<gene>
    <name evidence="1" type="ORF">C6570_10745</name>
</gene>
<evidence type="ECO:0000313" key="2">
    <source>
        <dbReference type="Proteomes" id="UP000239709"/>
    </source>
</evidence>
<protein>
    <submittedName>
        <fullName evidence="1">Uncharacterized protein</fullName>
    </submittedName>
</protein>
<reference evidence="1 2" key="1">
    <citation type="submission" date="2018-03" db="EMBL/GenBank/DDBJ databases">
        <title>Genome sequencing of Ottowia sp.</title>
        <authorList>
            <person name="Kim S.-J."/>
            <person name="Heo J."/>
            <person name="Kwon S.-W."/>
        </authorList>
    </citation>
    <scope>NUCLEOTIDE SEQUENCE [LARGE SCALE GENOMIC DNA]</scope>
    <source>
        <strain evidence="1 2">KADR8-3</strain>
    </source>
</reference>
<dbReference type="Proteomes" id="UP000239709">
    <property type="component" value="Chromosome"/>
</dbReference>
<dbReference type="AlphaFoldDB" id="A0A2S0MFJ7"/>
<evidence type="ECO:0000313" key="1">
    <source>
        <dbReference type="EMBL" id="AVO34648.1"/>
    </source>
</evidence>
<dbReference type="KEGG" id="otk:C6570_10745"/>
<accession>A0A2S0MFJ7</accession>
<keyword evidence="2" id="KW-1185">Reference proteome</keyword>
<name>A0A2S0MFJ7_9BURK</name>
<organism evidence="1 2">
    <name type="scientific">Ottowia oryzae</name>
    <dbReference type="NCBI Taxonomy" id="2109914"/>
    <lineage>
        <taxon>Bacteria</taxon>
        <taxon>Pseudomonadati</taxon>
        <taxon>Pseudomonadota</taxon>
        <taxon>Betaproteobacteria</taxon>
        <taxon>Burkholderiales</taxon>
        <taxon>Comamonadaceae</taxon>
        <taxon>Ottowia</taxon>
    </lineage>
</organism>
<proteinExistence type="predicted"/>